<dbReference type="InterPro" id="IPR016192">
    <property type="entry name" value="APOBEC/CMP_deaminase_Zn-bd"/>
</dbReference>
<keyword evidence="4" id="KW-0378">Hydrolase</keyword>
<gene>
    <name evidence="8" type="ORF">NSPZN2_20006</name>
</gene>
<evidence type="ECO:0000256" key="6">
    <source>
        <dbReference type="SAM" id="MobiDB-lite"/>
    </source>
</evidence>
<dbReference type="PROSITE" id="PS51747">
    <property type="entry name" value="CYT_DCMP_DEAMINASES_2"/>
    <property type="match status" value="1"/>
</dbReference>
<dbReference type="Pfam" id="PF00383">
    <property type="entry name" value="dCMP_cyt_deam_1"/>
    <property type="match status" value="1"/>
</dbReference>
<keyword evidence="9" id="KW-1185">Reference proteome</keyword>
<evidence type="ECO:0000259" key="7">
    <source>
        <dbReference type="PROSITE" id="PS51747"/>
    </source>
</evidence>
<feature type="domain" description="CMP/dCMP-type deaminase" evidence="7">
    <location>
        <begin position="8"/>
        <end position="157"/>
    </location>
</feature>
<evidence type="ECO:0000256" key="4">
    <source>
        <dbReference type="ARBA" id="ARBA00022801"/>
    </source>
</evidence>
<dbReference type="PANTHER" id="PTHR11086:SF18">
    <property type="entry name" value="DEOXYCYTIDYLATE DEAMINASE"/>
    <property type="match status" value="1"/>
</dbReference>
<accession>A0ABM8RCP7</accession>
<feature type="region of interest" description="Disordered" evidence="6">
    <location>
        <begin position="160"/>
        <end position="186"/>
    </location>
</feature>
<dbReference type="Proteomes" id="UP000675880">
    <property type="component" value="Unassembled WGS sequence"/>
</dbReference>
<proteinExistence type="inferred from homology"/>
<evidence type="ECO:0000313" key="8">
    <source>
        <dbReference type="EMBL" id="CAE6745891.1"/>
    </source>
</evidence>
<evidence type="ECO:0000313" key="9">
    <source>
        <dbReference type="Proteomes" id="UP000675880"/>
    </source>
</evidence>
<dbReference type="CDD" id="cd01286">
    <property type="entry name" value="deoxycytidylate_deaminase"/>
    <property type="match status" value="1"/>
</dbReference>
<dbReference type="EMBL" id="CAJNBJ010000012">
    <property type="protein sequence ID" value="CAE6745891.1"/>
    <property type="molecule type" value="Genomic_DNA"/>
</dbReference>
<dbReference type="SUPFAM" id="SSF53927">
    <property type="entry name" value="Cytidine deaminase-like"/>
    <property type="match status" value="1"/>
</dbReference>
<evidence type="ECO:0000256" key="2">
    <source>
        <dbReference type="ARBA" id="ARBA00006576"/>
    </source>
</evidence>
<protein>
    <submittedName>
        <fullName evidence="8">CMP deaminase</fullName>
    </submittedName>
</protein>
<dbReference type="InterPro" id="IPR016193">
    <property type="entry name" value="Cytidine_deaminase-like"/>
</dbReference>
<comment type="caution">
    <text evidence="8">The sequence shown here is derived from an EMBL/GenBank/DDBJ whole genome shotgun (WGS) entry which is preliminary data.</text>
</comment>
<dbReference type="InterPro" id="IPR002125">
    <property type="entry name" value="CMP_dCMP_dom"/>
</dbReference>
<comment type="cofactor">
    <cofactor evidence="1">
        <name>Zn(2+)</name>
        <dbReference type="ChEBI" id="CHEBI:29105"/>
    </cofactor>
</comment>
<keyword evidence="5" id="KW-0862">Zinc</keyword>
<evidence type="ECO:0000256" key="3">
    <source>
        <dbReference type="ARBA" id="ARBA00022723"/>
    </source>
</evidence>
<dbReference type="PROSITE" id="PS00903">
    <property type="entry name" value="CYT_DCMP_DEAMINASES_1"/>
    <property type="match status" value="1"/>
</dbReference>
<reference evidence="8 9" key="1">
    <citation type="submission" date="2021-02" db="EMBL/GenBank/DDBJ databases">
        <authorList>
            <person name="Han P."/>
        </authorList>
    </citation>
    <scope>NUCLEOTIDE SEQUENCE [LARGE SCALE GENOMIC DNA]</scope>
    <source>
        <strain evidence="8">Candidatus Nitrospira sp. ZN2</strain>
    </source>
</reference>
<keyword evidence="3" id="KW-0479">Metal-binding</keyword>
<organism evidence="8 9">
    <name type="scientific">Nitrospira defluvii</name>
    <dbReference type="NCBI Taxonomy" id="330214"/>
    <lineage>
        <taxon>Bacteria</taxon>
        <taxon>Pseudomonadati</taxon>
        <taxon>Nitrospirota</taxon>
        <taxon>Nitrospiria</taxon>
        <taxon>Nitrospirales</taxon>
        <taxon>Nitrospiraceae</taxon>
        <taxon>Nitrospira</taxon>
    </lineage>
</organism>
<dbReference type="RefSeq" id="WP_281412682.1">
    <property type="nucleotide sequence ID" value="NZ_CAJNBJ010000012.1"/>
</dbReference>
<dbReference type="InterPro" id="IPR015517">
    <property type="entry name" value="dCMP_deaminase-rel"/>
</dbReference>
<name>A0ABM8RCP7_9BACT</name>
<dbReference type="Gene3D" id="3.40.140.10">
    <property type="entry name" value="Cytidine Deaminase, domain 2"/>
    <property type="match status" value="1"/>
</dbReference>
<evidence type="ECO:0000256" key="5">
    <source>
        <dbReference type="ARBA" id="ARBA00022833"/>
    </source>
</evidence>
<dbReference type="InterPro" id="IPR035105">
    <property type="entry name" value="Deoxycytidylate_deaminase_dom"/>
</dbReference>
<comment type="similarity">
    <text evidence="2">Belongs to the cytidine and deoxycytidylate deaminase family.</text>
</comment>
<dbReference type="PANTHER" id="PTHR11086">
    <property type="entry name" value="DEOXYCYTIDYLATE DEAMINASE-RELATED"/>
    <property type="match status" value="1"/>
</dbReference>
<sequence length="186" mass="20829">MTTKRRPERDEYFMSIAMAVRGRASCLGSRVGAILVLDDRIVSTGYNGTPEDMKNCDEGGCDRCLNRDKYGSGNAYDVCICVHAEQNVLLSAARFGIAVEGGIVYTTMRPCFGCTKELLQAKIRSVYYIHDWKHPNSEVWSEYEKIQGRFPEGIRKLKIDDPDKSWATPRSLTQAPEETGHSIPGN</sequence>
<evidence type="ECO:0000256" key="1">
    <source>
        <dbReference type="ARBA" id="ARBA00001947"/>
    </source>
</evidence>